<dbReference type="InterPro" id="IPR029058">
    <property type="entry name" value="AB_hydrolase_fold"/>
</dbReference>
<evidence type="ECO:0000256" key="4">
    <source>
        <dbReference type="SAM" id="SignalP"/>
    </source>
</evidence>
<dbReference type="InterPro" id="IPR050261">
    <property type="entry name" value="FrsA_esterase"/>
</dbReference>
<feature type="transmembrane region" description="Helical" evidence="3">
    <location>
        <begin position="401"/>
        <end position="422"/>
    </location>
</feature>
<feature type="chain" id="PRO_5036738664" evidence="4">
    <location>
        <begin position="25"/>
        <end position="578"/>
    </location>
</feature>
<comment type="caution">
    <text evidence="6">The sequence shown here is derived from an EMBL/GenBank/DDBJ whole genome shotgun (WGS) entry which is preliminary data.</text>
</comment>
<feature type="transmembrane region" description="Helical" evidence="3">
    <location>
        <begin position="514"/>
        <end position="535"/>
    </location>
</feature>
<keyword evidence="3" id="KW-1133">Transmembrane helix</keyword>
<dbReference type="Gene3D" id="3.40.50.1820">
    <property type="entry name" value="alpha/beta hydrolase"/>
    <property type="match status" value="1"/>
</dbReference>
<feature type="transmembrane region" description="Helical" evidence="3">
    <location>
        <begin position="474"/>
        <end position="494"/>
    </location>
</feature>
<feature type="transmembrane region" description="Helical" evidence="3">
    <location>
        <begin position="442"/>
        <end position="462"/>
    </location>
</feature>
<reference evidence="6" key="1">
    <citation type="submission" date="2021-04" db="EMBL/GenBank/DDBJ databases">
        <title>Draft genome assembly of strain Phenylobacterium sp. 20VBR1 using MiniION and Illumina platforms.</title>
        <authorList>
            <person name="Thomas F.A."/>
            <person name="Krishnan K.P."/>
            <person name="Sinha R.K."/>
        </authorList>
    </citation>
    <scope>NUCLEOTIDE SEQUENCE</scope>
    <source>
        <strain evidence="6">20VBR1</strain>
    </source>
</reference>
<evidence type="ECO:0000256" key="2">
    <source>
        <dbReference type="ARBA" id="ARBA00038115"/>
    </source>
</evidence>
<feature type="transmembrane region" description="Helical" evidence="3">
    <location>
        <begin position="368"/>
        <end position="389"/>
    </location>
</feature>
<keyword evidence="3" id="KW-0472">Membrane</keyword>
<name>A0A941CYD4_9CAUL</name>
<dbReference type="SUPFAM" id="SSF53474">
    <property type="entry name" value="alpha/beta-Hydrolases"/>
    <property type="match status" value="1"/>
</dbReference>
<evidence type="ECO:0000256" key="3">
    <source>
        <dbReference type="SAM" id="Phobius"/>
    </source>
</evidence>
<protein>
    <submittedName>
        <fullName evidence="6">Alpha/beta fold hydrolase</fullName>
    </submittedName>
</protein>
<dbReference type="AlphaFoldDB" id="A0A941CYD4"/>
<feature type="transmembrane region" description="Helical" evidence="3">
    <location>
        <begin position="542"/>
        <end position="564"/>
    </location>
</feature>
<feature type="transmembrane region" description="Helical" evidence="3">
    <location>
        <begin position="291"/>
        <end position="315"/>
    </location>
</feature>
<accession>A0A941CYD4</accession>
<dbReference type="GO" id="GO:0052689">
    <property type="term" value="F:carboxylic ester hydrolase activity"/>
    <property type="evidence" value="ECO:0007669"/>
    <property type="project" value="UniProtKB-ARBA"/>
</dbReference>
<dbReference type="PANTHER" id="PTHR22946:SF9">
    <property type="entry name" value="POLYKETIDE TRANSFERASE AF380"/>
    <property type="match status" value="1"/>
</dbReference>
<evidence type="ECO:0000313" key="6">
    <source>
        <dbReference type="EMBL" id="MBR7618905.1"/>
    </source>
</evidence>
<proteinExistence type="inferred from homology"/>
<dbReference type="Proteomes" id="UP000622580">
    <property type="component" value="Unassembled WGS sequence"/>
</dbReference>
<dbReference type="Pfam" id="PF00561">
    <property type="entry name" value="Abhydrolase_1"/>
    <property type="match status" value="1"/>
</dbReference>
<keyword evidence="3" id="KW-0812">Transmembrane</keyword>
<dbReference type="RefSeq" id="WP_215338937.1">
    <property type="nucleotide sequence ID" value="NZ_JAGSGD010000001.1"/>
</dbReference>
<organism evidence="6 7">
    <name type="scientific">Phenylobacterium glaciei</name>
    <dbReference type="NCBI Taxonomy" id="2803784"/>
    <lineage>
        <taxon>Bacteria</taxon>
        <taxon>Pseudomonadati</taxon>
        <taxon>Pseudomonadota</taxon>
        <taxon>Alphaproteobacteria</taxon>
        <taxon>Caulobacterales</taxon>
        <taxon>Caulobacteraceae</taxon>
        <taxon>Phenylobacterium</taxon>
    </lineage>
</organism>
<evidence type="ECO:0000256" key="1">
    <source>
        <dbReference type="ARBA" id="ARBA00022801"/>
    </source>
</evidence>
<dbReference type="EMBL" id="JAGSGD010000001">
    <property type="protein sequence ID" value="MBR7618905.1"/>
    <property type="molecule type" value="Genomic_DNA"/>
</dbReference>
<feature type="signal peptide" evidence="4">
    <location>
        <begin position="1"/>
        <end position="24"/>
    </location>
</feature>
<dbReference type="InterPro" id="IPR000073">
    <property type="entry name" value="AB_hydrolase_1"/>
</dbReference>
<sequence length="578" mass="60764">MLRRYGLLALGLILILAGSVLAHAVQTTHGVTVTDVRFAGDKGVVMSGLLYRPASATAATPAPAVLASHGYINTREMQSPFAIELSRRGFVVLAMDMTGHGGSGAAVGQQGFGGPAALRYLRALDYVDAGNIGLEGHSLGGGPVVAAAETYPRSYKAVVLEGSTPAIGAVFGAAAKGSLRNLAVVFGQYDEFAPLMWQVAKGGDVETSKSLQAIFGATGPVVEGRLYGDPAAGTARVLYNPPITHPWEHFSSAGIGHAVDWFQTRLTGAARPLPPGDQIWLWKEVGTGAGFLGFVILLLGTFQVLLGVPVLAGLARPAEPVGTERGAKWWLAAMLTAVVPAATFFAFMEVGNLFFPMKLFPQYITNQLLVWALLNGLLTLGLGLVLKGGKSAFSHDWPRSLAIAVITVAVGHLSLAAVQAVFGVDYRFWVLGLKPLDAPHLVMALAYLPLWTGFFLVSLRALHANLAVKGEGAVRAYLTAALAMSLGFVVLLALQYGSLFSTGLLAVPSASLNTIIAIQFVPLLAMVGVIAAFTYRRTNSYVPGALICAMVICWYVTAGTATHWSPEFRLPGAPATSK</sequence>
<dbReference type="PANTHER" id="PTHR22946">
    <property type="entry name" value="DIENELACTONE HYDROLASE DOMAIN-CONTAINING PROTEIN-RELATED"/>
    <property type="match status" value="1"/>
</dbReference>
<gene>
    <name evidence="6" type="ORF">JKL49_05840</name>
</gene>
<keyword evidence="7" id="KW-1185">Reference proteome</keyword>
<keyword evidence="4" id="KW-0732">Signal</keyword>
<feature type="transmembrane region" description="Helical" evidence="3">
    <location>
        <begin position="327"/>
        <end position="348"/>
    </location>
</feature>
<comment type="similarity">
    <text evidence="2">Belongs to the AB hydrolase superfamily. FUS2 hydrolase family.</text>
</comment>
<feature type="domain" description="AB hydrolase-1" evidence="5">
    <location>
        <begin position="63"/>
        <end position="163"/>
    </location>
</feature>
<keyword evidence="1 6" id="KW-0378">Hydrolase</keyword>
<evidence type="ECO:0000259" key="5">
    <source>
        <dbReference type="Pfam" id="PF00561"/>
    </source>
</evidence>
<evidence type="ECO:0000313" key="7">
    <source>
        <dbReference type="Proteomes" id="UP000622580"/>
    </source>
</evidence>